<keyword evidence="1" id="KW-0732">Signal</keyword>
<comment type="caution">
    <text evidence="3">The sequence shown here is derived from an EMBL/GenBank/DDBJ whole genome shotgun (WGS) entry which is preliminary data.</text>
</comment>
<dbReference type="SUPFAM" id="SSF159594">
    <property type="entry name" value="XCC0632-like"/>
    <property type="match status" value="1"/>
</dbReference>
<dbReference type="Pfam" id="PF03886">
    <property type="entry name" value="ABC_trans_aux"/>
    <property type="match status" value="1"/>
</dbReference>
<dbReference type="Gene3D" id="3.40.50.10610">
    <property type="entry name" value="ABC-type transport auxiliary lipoprotein component"/>
    <property type="match status" value="1"/>
</dbReference>
<dbReference type="InterPro" id="IPR005586">
    <property type="entry name" value="ABC_trans_aux"/>
</dbReference>
<name>A0A0F3K5Y5_9GAMM</name>
<organism evidence="3 4">
    <name type="scientific">Luteibacter yeojuensis</name>
    <dbReference type="NCBI Taxonomy" id="345309"/>
    <lineage>
        <taxon>Bacteria</taxon>
        <taxon>Pseudomonadati</taxon>
        <taxon>Pseudomonadota</taxon>
        <taxon>Gammaproteobacteria</taxon>
        <taxon>Lysobacterales</taxon>
        <taxon>Rhodanobacteraceae</taxon>
        <taxon>Luteibacter</taxon>
    </lineage>
</organism>
<dbReference type="PATRIC" id="fig|345309.4.peg.3901"/>
<protein>
    <recommendedName>
        <fullName evidence="2">ABC-type transport auxiliary lipoprotein component domain-containing protein</fullName>
    </recommendedName>
</protein>
<dbReference type="EMBL" id="JZRB01000070">
    <property type="protein sequence ID" value="KJV25519.1"/>
    <property type="molecule type" value="Genomic_DNA"/>
</dbReference>
<dbReference type="AlphaFoldDB" id="A0A0F3K5Y5"/>
<feature type="domain" description="ABC-type transport auxiliary lipoprotein component" evidence="2">
    <location>
        <begin position="31"/>
        <end position="181"/>
    </location>
</feature>
<evidence type="ECO:0000313" key="3">
    <source>
        <dbReference type="EMBL" id="KJV25519.1"/>
    </source>
</evidence>
<sequence length="196" mass="20313">MMKYTRHAASALLATALAACSSAPVHFHTLVPPATAPSATVAPFAIDVQAVGVPPQVDQPSMVLRSGSSSVNVLDGERWASPLGDEIRTALAADLSSRLGTHDIHGLPRGKDAKVVRVQVDVRRFDSELGGNATLEAAWSVRTDAQSANCASRVVEPAGGSYDTLVEAHQRAIGQLSDQVAAAARSVANGQPAACR</sequence>
<evidence type="ECO:0000259" key="2">
    <source>
        <dbReference type="Pfam" id="PF03886"/>
    </source>
</evidence>
<feature type="chain" id="PRO_5002462655" description="ABC-type transport auxiliary lipoprotein component domain-containing protein" evidence="1">
    <location>
        <begin position="28"/>
        <end position="196"/>
    </location>
</feature>
<reference evidence="3 4" key="1">
    <citation type="submission" date="2015-03" db="EMBL/GenBank/DDBJ databases">
        <title>Draft genome sequence of Luteibacter yeojuensis strain SU11.</title>
        <authorList>
            <person name="Sulaiman J."/>
            <person name="Priya K."/>
            <person name="Chan K.-G."/>
        </authorList>
    </citation>
    <scope>NUCLEOTIDE SEQUENCE [LARGE SCALE GENOMIC DNA]</scope>
    <source>
        <strain evidence="3 4">SU11</strain>
    </source>
</reference>
<dbReference type="RefSeq" id="WP_045831315.1">
    <property type="nucleotide sequence ID" value="NZ_JZRB01000070.1"/>
</dbReference>
<accession>A0A0F3K5Y5</accession>
<keyword evidence="4" id="KW-1185">Reference proteome</keyword>
<proteinExistence type="predicted"/>
<feature type="signal peptide" evidence="1">
    <location>
        <begin position="1"/>
        <end position="27"/>
    </location>
</feature>
<gene>
    <name evidence="3" type="ORF">VI08_19535</name>
</gene>
<evidence type="ECO:0000313" key="4">
    <source>
        <dbReference type="Proteomes" id="UP000033651"/>
    </source>
</evidence>
<dbReference type="PROSITE" id="PS51257">
    <property type="entry name" value="PROKAR_LIPOPROTEIN"/>
    <property type="match status" value="1"/>
</dbReference>
<dbReference type="Proteomes" id="UP000033651">
    <property type="component" value="Unassembled WGS sequence"/>
</dbReference>
<evidence type="ECO:0000256" key="1">
    <source>
        <dbReference type="SAM" id="SignalP"/>
    </source>
</evidence>